<gene>
    <name evidence="1" type="ORF">NM208_g16878</name>
</gene>
<evidence type="ECO:0000313" key="2">
    <source>
        <dbReference type="Proteomes" id="UP001148629"/>
    </source>
</evidence>
<accession>A0ACC1R8Z8</accession>
<keyword evidence="2" id="KW-1185">Reference proteome</keyword>
<protein>
    <submittedName>
        <fullName evidence="1">Uncharacterized protein</fullName>
    </submittedName>
</protein>
<evidence type="ECO:0000313" key="1">
    <source>
        <dbReference type="EMBL" id="KAJ3501733.1"/>
    </source>
</evidence>
<dbReference type="EMBL" id="JANRMS010005574">
    <property type="protein sequence ID" value="KAJ3501733.1"/>
    <property type="molecule type" value="Genomic_DNA"/>
</dbReference>
<comment type="caution">
    <text evidence="1">The sequence shown here is derived from an EMBL/GenBank/DDBJ whole genome shotgun (WGS) entry which is preliminary data.</text>
</comment>
<sequence>MTGLEDYLQKAAEGKAGVPINYYLKTITRKMLCQMWVAKYYPGKYLEIKADDSAPNTQPGGKTMYDKLVHFFTKEDDLRLLLLNEPRGRPQRNVNLVLPACDPRADVGFLIMESEEYAHMSGSNTICTVTALLETGMIKEGTHNDSRAGYRCRPCHCYRGLRKREVDVAGLGKFKYDVA</sequence>
<organism evidence="1 2">
    <name type="scientific">Fusarium decemcellulare</name>
    <dbReference type="NCBI Taxonomy" id="57161"/>
    <lineage>
        <taxon>Eukaryota</taxon>
        <taxon>Fungi</taxon>
        <taxon>Dikarya</taxon>
        <taxon>Ascomycota</taxon>
        <taxon>Pezizomycotina</taxon>
        <taxon>Sordariomycetes</taxon>
        <taxon>Hypocreomycetidae</taxon>
        <taxon>Hypocreales</taxon>
        <taxon>Nectriaceae</taxon>
        <taxon>Fusarium</taxon>
        <taxon>Fusarium decemcellulare species complex</taxon>
    </lineage>
</organism>
<name>A0ACC1R8Z8_9HYPO</name>
<dbReference type="Proteomes" id="UP001148629">
    <property type="component" value="Unassembled WGS sequence"/>
</dbReference>
<proteinExistence type="predicted"/>
<reference evidence="1" key="1">
    <citation type="submission" date="2022-08" db="EMBL/GenBank/DDBJ databases">
        <title>Genome Sequence of Fusarium decemcellulare.</title>
        <authorList>
            <person name="Buettner E."/>
        </authorList>
    </citation>
    <scope>NUCLEOTIDE SEQUENCE</scope>
    <source>
        <strain evidence="1">Babe19</strain>
    </source>
</reference>